<dbReference type="AlphaFoldDB" id="A0A2N9GVC2"/>
<name>A0A2N9GVC2_FAGSY</name>
<evidence type="ECO:0000313" key="5">
    <source>
        <dbReference type="EMBL" id="SPD03473.1"/>
    </source>
</evidence>
<dbReference type="InterPro" id="IPR023210">
    <property type="entry name" value="NADP_OxRdtase_dom"/>
</dbReference>
<dbReference type="PRINTS" id="PR00069">
    <property type="entry name" value="ALDKETRDTASE"/>
</dbReference>
<evidence type="ECO:0000259" key="4">
    <source>
        <dbReference type="Pfam" id="PF00248"/>
    </source>
</evidence>
<gene>
    <name evidence="5" type="ORF">FSB_LOCUS31355</name>
</gene>
<keyword evidence="2" id="KW-0521">NADP</keyword>
<dbReference type="GO" id="GO:0016616">
    <property type="term" value="F:oxidoreductase activity, acting on the CH-OH group of donors, NAD or NADP as acceptor"/>
    <property type="evidence" value="ECO:0007669"/>
    <property type="project" value="UniProtKB-ARBA"/>
</dbReference>
<dbReference type="InterPro" id="IPR018170">
    <property type="entry name" value="Aldo/ket_reductase_CS"/>
</dbReference>
<sequence length="414" mass="47394">MAITLNNGFKMPMVGFGVWRVEGKDMRDLITNAIKIGYRHFDCAADYKNEPEVGEALAGAFRTGLVKREDLFITTKATMKKLQLDYLDLYLVHFPIATKHTGVGTTDSALDEDGVLEIDTNVSLETTWHAMEDLVSMGLVRSIGISQPKVPSRVSFFVWVAALGKILSVENLRKRYIILEVWDMVFALFGVQWVMPEKIIDLLACWQGCFGRHRHNVIWKCVPHCWMWCLWRERNARQFEGCECRTADLKHIVLNTLFEWVSALGNYDIFLTRDCLAYSKVKPAVNQIETHPYFQRDSLVKFCQKHGICVTAHTPLGGAVANTELFGSVSCLDDPVLKGLAAKYKRTVAQIVLRWGIQRNTVVIPKTSKLERLKENFQVFDFKLTKEDMDLIKSLERNYRINNPAKFWGIDLYA</sequence>
<dbReference type="InterPro" id="IPR020471">
    <property type="entry name" value="AKR"/>
</dbReference>
<reference evidence="5" key="1">
    <citation type="submission" date="2018-02" db="EMBL/GenBank/DDBJ databases">
        <authorList>
            <person name="Cohen D.B."/>
            <person name="Kent A.D."/>
        </authorList>
    </citation>
    <scope>NUCLEOTIDE SEQUENCE</scope>
</reference>
<feature type="domain" description="NADP-dependent oxidoreductase" evidence="4">
    <location>
        <begin position="15"/>
        <end position="149"/>
    </location>
</feature>
<accession>A0A2N9GVC2</accession>
<dbReference type="PANTHER" id="PTHR43827">
    <property type="entry name" value="2,5-DIKETO-D-GLUCONIC ACID REDUCTASE"/>
    <property type="match status" value="1"/>
</dbReference>
<protein>
    <recommendedName>
        <fullName evidence="4">NADP-dependent oxidoreductase domain-containing protein</fullName>
    </recommendedName>
</protein>
<proteinExistence type="inferred from homology"/>
<organism evidence="5">
    <name type="scientific">Fagus sylvatica</name>
    <name type="common">Beechnut</name>
    <dbReference type="NCBI Taxonomy" id="28930"/>
    <lineage>
        <taxon>Eukaryota</taxon>
        <taxon>Viridiplantae</taxon>
        <taxon>Streptophyta</taxon>
        <taxon>Embryophyta</taxon>
        <taxon>Tracheophyta</taxon>
        <taxon>Spermatophyta</taxon>
        <taxon>Magnoliopsida</taxon>
        <taxon>eudicotyledons</taxon>
        <taxon>Gunneridae</taxon>
        <taxon>Pentapetalae</taxon>
        <taxon>rosids</taxon>
        <taxon>fabids</taxon>
        <taxon>Fagales</taxon>
        <taxon>Fagaceae</taxon>
        <taxon>Fagus</taxon>
    </lineage>
</organism>
<feature type="domain" description="NADP-dependent oxidoreductase" evidence="4">
    <location>
        <begin position="264"/>
        <end position="396"/>
    </location>
</feature>
<dbReference type="InterPro" id="IPR036812">
    <property type="entry name" value="NAD(P)_OxRdtase_dom_sf"/>
</dbReference>
<dbReference type="Gene3D" id="3.20.20.100">
    <property type="entry name" value="NADP-dependent oxidoreductase domain"/>
    <property type="match status" value="1"/>
</dbReference>
<evidence type="ECO:0000256" key="1">
    <source>
        <dbReference type="ARBA" id="ARBA00007905"/>
    </source>
</evidence>
<evidence type="ECO:0000256" key="3">
    <source>
        <dbReference type="ARBA" id="ARBA00023002"/>
    </source>
</evidence>
<evidence type="ECO:0000256" key="2">
    <source>
        <dbReference type="ARBA" id="ARBA00022857"/>
    </source>
</evidence>
<dbReference type="PANTHER" id="PTHR43827:SF3">
    <property type="entry name" value="NADP-DEPENDENT OXIDOREDUCTASE DOMAIN-CONTAINING PROTEIN"/>
    <property type="match status" value="1"/>
</dbReference>
<dbReference type="EMBL" id="OIVN01002421">
    <property type="protein sequence ID" value="SPD03473.1"/>
    <property type="molecule type" value="Genomic_DNA"/>
</dbReference>
<dbReference type="Pfam" id="PF00248">
    <property type="entry name" value="Aldo_ket_red"/>
    <property type="match status" value="2"/>
</dbReference>
<keyword evidence="3" id="KW-0560">Oxidoreductase</keyword>
<dbReference type="PROSITE" id="PS00798">
    <property type="entry name" value="ALDOKETO_REDUCTASE_1"/>
    <property type="match status" value="1"/>
</dbReference>
<dbReference type="SUPFAM" id="SSF51430">
    <property type="entry name" value="NAD(P)-linked oxidoreductase"/>
    <property type="match status" value="2"/>
</dbReference>
<dbReference type="PROSITE" id="PS00063">
    <property type="entry name" value="ALDOKETO_REDUCTASE_3"/>
    <property type="match status" value="1"/>
</dbReference>
<comment type="similarity">
    <text evidence="1">Belongs to the aldo/keto reductase family.</text>
</comment>